<proteinExistence type="inferred from homology"/>
<dbReference type="SUPFAM" id="SSF56529">
    <property type="entry name" value="FAH"/>
    <property type="match status" value="1"/>
</dbReference>
<keyword evidence="4" id="KW-0413">Isomerase</keyword>
<reference evidence="4 5" key="1">
    <citation type="submission" date="2017-07" db="EMBL/GenBank/DDBJ databases">
        <title>Draft genome sequence of aerobic hyperthermophilic archaea, Pyrobaculum aerophilum YKB31 and YKB32.</title>
        <authorList>
            <person name="Mochizuki T."/>
            <person name="Berliner A.J."/>
            <person name="Yoshida-Takashima Y."/>
            <person name="Takaki Y."/>
            <person name="Nunoura T."/>
            <person name="Takai K."/>
        </authorList>
    </citation>
    <scope>NUCLEOTIDE SEQUENCE [LARGE SCALE GENOMIC DNA]</scope>
    <source>
        <strain evidence="4 5">YKB32</strain>
    </source>
</reference>
<feature type="domain" description="Fumarylacetoacetase-like C-terminal" evidence="3">
    <location>
        <begin position="88"/>
        <end position="301"/>
    </location>
</feature>
<dbReference type="Proteomes" id="UP000256877">
    <property type="component" value="Unassembled WGS sequence"/>
</dbReference>
<dbReference type="PANTHER" id="PTHR42796:SF4">
    <property type="entry name" value="FUMARYLACETOACETATE HYDROLASE DOMAIN-CONTAINING PROTEIN 2A"/>
    <property type="match status" value="1"/>
</dbReference>
<gene>
    <name evidence="4" type="ORF">CGL52_03980</name>
</gene>
<dbReference type="GO" id="GO:0046872">
    <property type="term" value="F:metal ion binding"/>
    <property type="evidence" value="ECO:0007669"/>
    <property type="project" value="UniProtKB-KW"/>
</dbReference>
<dbReference type="OrthoDB" id="6242at2157"/>
<dbReference type="InterPro" id="IPR011234">
    <property type="entry name" value="Fumarylacetoacetase-like_C"/>
</dbReference>
<dbReference type="FunFam" id="3.90.850.10:FF:000002">
    <property type="entry name" value="2-hydroxyhepta-2,4-diene-1,7-dioate isomerase"/>
    <property type="match status" value="1"/>
</dbReference>
<keyword evidence="2" id="KW-0479">Metal-binding</keyword>
<comment type="similarity">
    <text evidence="1">Belongs to the FAH family.</text>
</comment>
<accession>A0A371R5P6</accession>
<evidence type="ECO:0000313" key="5">
    <source>
        <dbReference type="Proteomes" id="UP000256877"/>
    </source>
</evidence>
<dbReference type="GO" id="GO:0019752">
    <property type="term" value="P:carboxylic acid metabolic process"/>
    <property type="evidence" value="ECO:0007669"/>
    <property type="project" value="UniProtKB-ARBA"/>
</dbReference>
<dbReference type="Pfam" id="PF01557">
    <property type="entry name" value="FAA_hydrolase"/>
    <property type="match status" value="1"/>
</dbReference>
<dbReference type="InterPro" id="IPR036663">
    <property type="entry name" value="Fumarylacetoacetase_C_sf"/>
</dbReference>
<dbReference type="EMBL" id="NMUF01000007">
    <property type="protein sequence ID" value="RFA99339.1"/>
    <property type="molecule type" value="Genomic_DNA"/>
</dbReference>
<evidence type="ECO:0000313" key="4">
    <source>
        <dbReference type="EMBL" id="RFA99339.1"/>
    </source>
</evidence>
<dbReference type="PANTHER" id="PTHR42796">
    <property type="entry name" value="FUMARYLACETOACETATE HYDROLASE DOMAIN-CONTAINING PROTEIN 2A-RELATED"/>
    <property type="match status" value="1"/>
</dbReference>
<sequence length="306" mass="34393">MKLLTFRKGEVRRVGVLQGDVIIDLPKAYLAVYDAFEAPDFLYDMKKLIAVGRPALEIVDYLARKAPEEAKLSPKEIVWEPPVTNPEKIFAVAVNYKAHGQEAGVKPPERPYFFPKFPNALVGHEQPVIKHKVTQKVDWEVELVVVIGRAGKYIDPARALDYVFGYTVGNDISIRDWQFPPGWPQQLNPYGQNWIWGKSMDTAAPVGPNIVTKDEIEDPNRLGLRLRVNGQLEQEGNTSELIFNVQQLIHWASQGITLKPGDLIFTGTPPGVGFPKGKFLKHGDVVEAEVEKIGVLRNYVVEEDMK</sequence>
<evidence type="ECO:0000256" key="1">
    <source>
        <dbReference type="ARBA" id="ARBA00010211"/>
    </source>
</evidence>
<protein>
    <submittedName>
        <fullName evidence="4">2-hydroxyhepta-2,4-diene-1,7-dioate isomerase</fullName>
    </submittedName>
</protein>
<comment type="caution">
    <text evidence="4">The sequence shown here is derived from an EMBL/GenBank/DDBJ whole genome shotgun (WGS) entry which is preliminary data.</text>
</comment>
<evidence type="ECO:0000259" key="3">
    <source>
        <dbReference type="Pfam" id="PF01557"/>
    </source>
</evidence>
<organism evidence="4 5">
    <name type="scientific">Pyrobaculum aerophilum</name>
    <dbReference type="NCBI Taxonomy" id="13773"/>
    <lineage>
        <taxon>Archaea</taxon>
        <taxon>Thermoproteota</taxon>
        <taxon>Thermoprotei</taxon>
        <taxon>Thermoproteales</taxon>
        <taxon>Thermoproteaceae</taxon>
        <taxon>Pyrobaculum</taxon>
    </lineage>
</organism>
<dbReference type="InterPro" id="IPR051121">
    <property type="entry name" value="FAH"/>
</dbReference>
<evidence type="ECO:0000256" key="2">
    <source>
        <dbReference type="ARBA" id="ARBA00022723"/>
    </source>
</evidence>
<name>A0A371R5P6_9CREN</name>
<dbReference type="GO" id="GO:0016853">
    <property type="term" value="F:isomerase activity"/>
    <property type="evidence" value="ECO:0007669"/>
    <property type="project" value="UniProtKB-KW"/>
</dbReference>
<dbReference type="RefSeq" id="WP_116430438.1">
    <property type="nucleotide sequence ID" value="NZ_NMUF01000007.1"/>
</dbReference>
<dbReference type="Gene3D" id="3.90.850.10">
    <property type="entry name" value="Fumarylacetoacetase-like, C-terminal domain"/>
    <property type="match status" value="1"/>
</dbReference>
<dbReference type="AlphaFoldDB" id="A0A371R5P6"/>